<gene>
    <name evidence="1" type="ORF">GOP47_0004236</name>
</gene>
<keyword evidence="2" id="KW-1185">Reference proteome</keyword>
<organism evidence="1 2">
    <name type="scientific">Adiantum capillus-veneris</name>
    <name type="common">Maidenhair fern</name>
    <dbReference type="NCBI Taxonomy" id="13818"/>
    <lineage>
        <taxon>Eukaryota</taxon>
        <taxon>Viridiplantae</taxon>
        <taxon>Streptophyta</taxon>
        <taxon>Embryophyta</taxon>
        <taxon>Tracheophyta</taxon>
        <taxon>Polypodiopsida</taxon>
        <taxon>Polypodiidae</taxon>
        <taxon>Polypodiales</taxon>
        <taxon>Pteridineae</taxon>
        <taxon>Pteridaceae</taxon>
        <taxon>Vittarioideae</taxon>
        <taxon>Adiantum</taxon>
    </lineage>
</organism>
<protein>
    <submittedName>
        <fullName evidence="1">Uncharacterized protein</fullName>
    </submittedName>
</protein>
<accession>A0A9D4ZME7</accession>
<name>A0A9D4ZME7_ADICA</name>
<evidence type="ECO:0000313" key="2">
    <source>
        <dbReference type="Proteomes" id="UP000886520"/>
    </source>
</evidence>
<proteinExistence type="predicted"/>
<dbReference type="EMBL" id="JABFUD020000004">
    <property type="protein sequence ID" value="KAI5081053.1"/>
    <property type="molecule type" value="Genomic_DNA"/>
</dbReference>
<reference evidence="1" key="1">
    <citation type="submission" date="2021-01" db="EMBL/GenBank/DDBJ databases">
        <title>Adiantum capillus-veneris genome.</title>
        <authorList>
            <person name="Fang Y."/>
            <person name="Liao Q."/>
        </authorList>
    </citation>
    <scope>NUCLEOTIDE SEQUENCE</scope>
    <source>
        <strain evidence="1">H3</strain>
        <tissue evidence="1">Leaf</tissue>
    </source>
</reference>
<sequence length="80" mass="9361">MDEVQVKLKISACIAKASESLRCRHDCAGTFNTFEWRSLKGNLVRSKSVWHAKLFISYGRNSFWFSGPWERQGRLRVLRL</sequence>
<comment type="caution">
    <text evidence="1">The sequence shown here is derived from an EMBL/GenBank/DDBJ whole genome shotgun (WGS) entry which is preliminary data.</text>
</comment>
<dbReference type="AlphaFoldDB" id="A0A9D4ZME7"/>
<dbReference type="Proteomes" id="UP000886520">
    <property type="component" value="Chromosome 4"/>
</dbReference>
<evidence type="ECO:0000313" key="1">
    <source>
        <dbReference type="EMBL" id="KAI5081053.1"/>
    </source>
</evidence>